<protein>
    <submittedName>
        <fullName evidence="2">Uncharacterized protein</fullName>
    </submittedName>
</protein>
<feature type="transmembrane region" description="Helical" evidence="1">
    <location>
        <begin position="40"/>
        <end position="63"/>
    </location>
</feature>
<evidence type="ECO:0000256" key="1">
    <source>
        <dbReference type="SAM" id="Phobius"/>
    </source>
</evidence>
<reference evidence="2 3" key="1">
    <citation type="submission" date="2023-06" db="EMBL/GenBank/DDBJ databases">
        <title>Pelomonas sp. APW6 16S ribosomal RNA gene genome sequencing and assembly.</title>
        <authorList>
            <person name="Woo H."/>
        </authorList>
    </citation>
    <scope>NUCLEOTIDE SEQUENCE [LARGE SCALE GENOMIC DNA]</scope>
    <source>
        <strain evidence="2 3">APW6</strain>
    </source>
</reference>
<feature type="transmembrane region" description="Helical" evidence="1">
    <location>
        <begin position="95"/>
        <end position="114"/>
    </location>
</feature>
<feature type="transmembrane region" description="Helical" evidence="1">
    <location>
        <begin position="70"/>
        <end position="89"/>
    </location>
</feature>
<accession>A0ABT7LND8</accession>
<keyword evidence="1" id="KW-0812">Transmembrane</keyword>
<sequence length="129" mass="13817">MAGDTRRGGLLAPMRTREDAEQAARDCARAFFVVAALQTVAGLLLTPWILVDAVIFALCAHFIRSTWSRSAAVIAMICACLGFITTVMNRLGDDLGGGNILLSTLVVLVAARGVEATHKLHGRFKYGSR</sequence>
<keyword evidence="1" id="KW-0472">Membrane</keyword>
<comment type="caution">
    <text evidence="2">The sequence shown here is derived from an EMBL/GenBank/DDBJ whole genome shotgun (WGS) entry which is preliminary data.</text>
</comment>
<proteinExistence type="predicted"/>
<evidence type="ECO:0000313" key="3">
    <source>
        <dbReference type="Proteomes" id="UP001238603"/>
    </source>
</evidence>
<dbReference type="Proteomes" id="UP001238603">
    <property type="component" value="Unassembled WGS sequence"/>
</dbReference>
<keyword evidence="3" id="KW-1185">Reference proteome</keyword>
<keyword evidence="1" id="KW-1133">Transmembrane helix</keyword>
<evidence type="ECO:0000313" key="2">
    <source>
        <dbReference type="EMBL" id="MDL5033011.1"/>
    </source>
</evidence>
<dbReference type="RefSeq" id="WP_285983069.1">
    <property type="nucleotide sequence ID" value="NZ_JASVDS010000003.1"/>
</dbReference>
<gene>
    <name evidence="2" type="ORF">QRD43_13930</name>
</gene>
<organism evidence="2 3">
    <name type="scientific">Roseateles subflavus</name>
    <dbReference type="NCBI Taxonomy" id="3053353"/>
    <lineage>
        <taxon>Bacteria</taxon>
        <taxon>Pseudomonadati</taxon>
        <taxon>Pseudomonadota</taxon>
        <taxon>Betaproteobacteria</taxon>
        <taxon>Burkholderiales</taxon>
        <taxon>Sphaerotilaceae</taxon>
        <taxon>Roseateles</taxon>
    </lineage>
</organism>
<dbReference type="EMBL" id="JASVDS010000003">
    <property type="protein sequence ID" value="MDL5033011.1"/>
    <property type="molecule type" value="Genomic_DNA"/>
</dbReference>
<name>A0ABT7LND8_9BURK</name>